<evidence type="ECO:0000256" key="1">
    <source>
        <dbReference type="ARBA" id="ARBA00000077"/>
    </source>
</evidence>
<name>A0A0A2B7C9_PROMR</name>
<dbReference type="PANTHER" id="PTHR10642">
    <property type="entry name" value="RIBONUCLEASE H1"/>
    <property type="match status" value="1"/>
</dbReference>
<dbReference type="GO" id="GO:0003676">
    <property type="term" value="F:nucleic acid binding"/>
    <property type="evidence" value="ECO:0007669"/>
    <property type="project" value="InterPro"/>
</dbReference>
<evidence type="ECO:0000256" key="6">
    <source>
        <dbReference type="ARBA" id="ARBA00022723"/>
    </source>
</evidence>
<feature type="domain" description="RNase H type-1" evidence="11">
    <location>
        <begin position="10"/>
        <end position="154"/>
    </location>
</feature>
<dbReference type="CDD" id="cd09278">
    <property type="entry name" value="RNase_HI_prokaryote_like"/>
    <property type="match status" value="1"/>
</dbReference>
<dbReference type="InterPro" id="IPR012337">
    <property type="entry name" value="RNaseH-like_sf"/>
</dbReference>
<dbReference type="EC" id="3.1.26.4" evidence="4 10"/>
<evidence type="ECO:0000256" key="8">
    <source>
        <dbReference type="ARBA" id="ARBA00022801"/>
    </source>
</evidence>
<evidence type="ECO:0000256" key="5">
    <source>
        <dbReference type="ARBA" id="ARBA00022722"/>
    </source>
</evidence>
<accession>A0A0A2B7C9</accession>
<dbReference type="SUPFAM" id="SSF53098">
    <property type="entry name" value="Ribonuclease H-like"/>
    <property type="match status" value="1"/>
</dbReference>
<keyword evidence="9 10" id="KW-0460">Magnesium</keyword>
<keyword evidence="6 10" id="KW-0479">Metal-binding</keyword>
<comment type="similarity">
    <text evidence="2 10">Belongs to the RNase H family.</text>
</comment>
<feature type="binding site" evidence="10">
    <location>
        <position position="19"/>
    </location>
    <ligand>
        <name>Mg(2+)</name>
        <dbReference type="ChEBI" id="CHEBI:18420"/>
        <label>2</label>
    </ligand>
</feature>
<evidence type="ECO:0000256" key="7">
    <source>
        <dbReference type="ARBA" id="ARBA00022759"/>
    </source>
</evidence>
<dbReference type="InterPro" id="IPR002156">
    <property type="entry name" value="RNaseH_domain"/>
</dbReference>
<comment type="function">
    <text evidence="10">Endonuclease that specifically degrades the RNA of RNA-DNA hybrids.</text>
</comment>
<dbReference type="InterPro" id="IPR022892">
    <property type="entry name" value="RNaseHI"/>
</dbReference>
<keyword evidence="5 10" id="KW-0540">Nuclease</keyword>
<dbReference type="GO" id="GO:0004523">
    <property type="term" value="F:RNA-DNA hybrid ribonuclease activity"/>
    <property type="evidence" value="ECO:0007669"/>
    <property type="project" value="UniProtKB-UniRule"/>
</dbReference>
<comment type="subunit">
    <text evidence="3 10">Monomer.</text>
</comment>
<organism evidence="12 13">
    <name type="scientific">Prochlorococcus marinus str. MIT 9401</name>
    <dbReference type="NCBI Taxonomy" id="167551"/>
    <lineage>
        <taxon>Bacteria</taxon>
        <taxon>Bacillati</taxon>
        <taxon>Cyanobacteriota</taxon>
        <taxon>Cyanophyceae</taxon>
        <taxon>Synechococcales</taxon>
        <taxon>Prochlorococcaceae</taxon>
        <taxon>Prochlorococcus</taxon>
    </lineage>
</organism>
<comment type="caution">
    <text evidence="12">The sequence shown here is derived from an EMBL/GenBank/DDBJ whole genome shotgun (WGS) entry which is preliminary data.</text>
</comment>
<dbReference type="AlphaFoldDB" id="A0A0A2B7C9"/>
<gene>
    <name evidence="10" type="primary">rnhA</name>
    <name evidence="12" type="ORF">EV01_0692</name>
</gene>
<evidence type="ECO:0000256" key="3">
    <source>
        <dbReference type="ARBA" id="ARBA00011245"/>
    </source>
</evidence>
<dbReference type="Pfam" id="PF00075">
    <property type="entry name" value="RNase_H"/>
    <property type="match status" value="1"/>
</dbReference>
<feature type="binding site" evidence="10">
    <location>
        <position position="19"/>
    </location>
    <ligand>
        <name>Mg(2+)</name>
        <dbReference type="ChEBI" id="CHEBI:18420"/>
        <label>1</label>
    </ligand>
</feature>
<dbReference type="EMBL" id="JNAR01000008">
    <property type="protein sequence ID" value="KGG09988.1"/>
    <property type="molecule type" value="Genomic_DNA"/>
</dbReference>
<feature type="binding site" evidence="10">
    <location>
        <position position="83"/>
    </location>
    <ligand>
        <name>Mg(2+)</name>
        <dbReference type="ChEBI" id="CHEBI:18420"/>
        <label>1</label>
    </ligand>
</feature>
<dbReference type="NCBIfam" id="NF001236">
    <property type="entry name" value="PRK00203.1"/>
    <property type="match status" value="1"/>
</dbReference>
<sequence length="245" mass="28151">MSASKIMNSDSIAIEAATDGACSGNPGPGGWGGLIIFDDYSQLEIGGSEQNTTNNRMELTAAIKTLEKLKSYKLKEKFKLRTDSKYVIEGYTKWIINWKKNGWKTSSGKPVQNLDLWQKIDQLRINGLIMEYVKGHSGDKQNDRVDKIATNYSKGISLESNLKKIESSVDFFEKNAPVEIQELFSRNELIQKFAEKKYLLSSPELETLLGDENHLKIKQYSLFEWRNWRLIPKDKKYWIIEKKEA</sequence>
<comment type="cofactor">
    <cofactor evidence="10">
        <name>Mg(2+)</name>
        <dbReference type="ChEBI" id="CHEBI:18420"/>
    </cofactor>
    <text evidence="10">Binds 1 Mg(2+) ion per subunit. May bind a second metal ion at a regulatory site, or after substrate binding.</text>
</comment>
<protein>
    <recommendedName>
        <fullName evidence="4 10">Ribonuclease H</fullName>
        <shortName evidence="10">RNase H</shortName>
        <ecNumber evidence="4 10">3.1.26.4</ecNumber>
    </recommendedName>
</protein>
<keyword evidence="7 10" id="KW-0255">Endonuclease</keyword>
<dbReference type="PROSITE" id="PS50879">
    <property type="entry name" value="RNASE_H_1"/>
    <property type="match status" value="1"/>
</dbReference>
<dbReference type="GO" id="GO:0005737">
    <property type="term" value="C:cytoplasm"/>
    <property type="evidence" value="ECO:0007669"/>
    <property type="project" value="UniProtKB-SubCell"/>
</dbReference>
<evidence type="ECO:0000313" key="12">
    <source>
        <dbReference type="EMBL" id="KGG09988.1"/>
    </source>
</evidence>
<reference evidence="13" key="1">
    <citation type="journal article" date="2014" name="Sci. Data">
        <title>Genomes of diverse isolates of the marine cyanobacterium Prochlorococcus.</title>
        <authorList>
            <person name="Biller S."/>
            <person name="Berube P."/>
            <person name="Thompson J."/>
            <person name="Kelly L."/>
            <person name="Roggensack S."/>
            <person name="Awad L."/>
            <person name="Roache-Johnson K."/>
            <person name="Ding H."/>
            <person name="Giovannoni S.J."/>
            <person name="Moore L.R."/>
            <person name="Chisholm S.W."/>
        </authorList>
    </citation>
    <scope>NUCLEOTIDE SEQUENCE [LARGE SCALE GENOMIC DNA]</scope>
</reference>
<comment type="catalytic activity">
    <reaction evidence="1 10">
        <text>Endonucleolytic cleavage to 5'-phosphomonoester.</text>
        <dbReference type="EC" id="3.1.26.4"/>
    </reaction>
</comment>
<evidence type="ECO:0000259" key="11">
    <source>
        <dbReference type="PROSITE" id="PS50879"/>
    </source>
</evidence>
<evidence type="ECO:0000256" key="4">
    <source>
        <dbReference type="ARBA" id="ARBA00012180"/>
    </source>
</evidence>
<evidence type="ECO:0000256" key="9">
    <source>
        <dbReference type="ARBA" id="ARBA00022842"/>
    </source>
</evidence>
<dbReference type="HAMAP" id="MF_00042">
    <property type="entry name" value="RNase_H"/>
    <property type="match status" value="1"/>
</dbReference>
<keyword evidence="8 10" id="KW-0378">Hydrolase</keyword>
<comment type="subcellular location">
    <subcellularLocation>
        <location evidence="10">Cytoplasm</location>
    </subcellularLocation>
</comment>
<dbReference type="InterPro" id="IPR036397">
    <property type="entry name" value="RNaseH_sf"/>
</dbReference>
<feature type="binding site" evidence="10">
    <location>
        <position position="58"/>
    </location>
    <ligand>
        <name>Mg(2+)</name>
        <dbReference type="ChEBI" id="CHEBI:18420"/>
        <label>1</label>
    </ligand>
</feature>
<evidence type="ECO:0000313" key="13">
    <source>
        <dbReference type="Proteomes" id="UP000030481"/>
    </source>
</evidence>
<dbReference type="Gene3D" id="3.30.420.10">
    <property type="entry name" value="Ribonuclease H-like superfamily/Ribonuclease H"/>
    <property type="match status" value="1"/>
</dbReference>
<dbReference type="Proteomes" id="UP000030481">
    <property type="component" value="Unassembled WGS sequence"/>
</dbReference>
<evidence type="ECO:0000256" key="10">
    <source>
        <dbReference type="HAMAP-Rule" id="MF_00042"/>
    </source>
</evidence>
<feature type="binding site" evidence="10">
    <location>
        <position position="146"/>
    </location>
    <ligand>
        <name>Mg(2+)</name>
        <dbReference type="ChEBI" id="CHEBI:18420"/>
        <label>2</label>
    </ligand>
</feature>
<dbReference type="GO" id="GO:0043137">
    <property type="term" value="P:DNA replication, removal of RNA primer"/>
    <property type="evidence" value="ECO:0007669"/>
    <property type="project" value="TreeGrafter"/>
</dbReference>
<evidence type="ECO:0000256" key="2">
    <source>
        <dbReference type="ARBA" id="ARBA00005300"/>
    </source>
</evidence>
<dbReference type="GO" id="GO:0000287">
    <property type="term" value="F:magnesium ion binding"/>
    <property type="evidence" value="ECO:0007669"/>
    <property type="project" value="UniProtKB-UniRule"/>
</dbReference>
<dbReference type="InterPro" id="IPR050092">
    <property type="entry name" value="RNase_H"/>
</dbReference>
<dbReference type="PANTHER" id="PTHR10642:SF26">
    <property type="entry name" value="RIBONUCLEASE H1"/>
    <property type="match status" value="1"/>
</dbReference>
<keyword evidence="10" id="KW-0963">Cytoplasm</keyword>
<proteinExistence type="inferred from homology"/>